<protein>
    <recommendedName>
        <fullName evidence="3">Kinase</fullName>
    </recommendedName>
</protein>
<evidence type="ECO:0000313" key="2">
    <source>
        <dbReference type="Proteomes" id="UP000265845"/>
    </source>
</evidence>
<comment type="caution">
    <text evidence="1">The sequence shown here is derived from an EMBL/GenBank/DDBJ whole genome shotgun (WGS) entry which is preliminary data.</text>
</comment>
<name>A0A399RHL2_9PROT</name>
<dbReference type="OrthoDB" id="455474at2"/>
<reference evidence="1 2" key="1">
    <citation type="submission" date="2018-08" db="EMBL/GenBank/DDBJ databases">
        <title>Henriciella mobilis sp. nov., isolated from seawater.</title>
        <authorList>
            <person name="Cheng H."/>
            <person name="Wu Y.-H."/>
            <person name="Xu X.-W."/>
            <person name="Guo L.-L."/>
        </authorList>
    </citation>
    <scope>NUCLEOTIDE SEQUENCE [LARGE SCALE GENOMIC DNA]</scope>
    <source>
        <strain evidence="1 2">CCUG67844</strain>
    </source>
</reference>
<dbReference type="Gene3D" id="3.40.50.300">
    <property type="entry name" value="P-loop containing nucleotide triphosphate hydrolases"/>
    <property type="match status" value="1"/>
</dbReference>
<keyword evidence="2" id="KW-1185">Reference proteome</keyword>
<evidence type="ECO:0008006" key="3">
    <source>
        <dbReference type="Google" id="ProtNLM"/>
    </source>
</evidence>
<gene>
    <name evidence="1" type="ORF">D1222_02360</name>
</gene>
<sequence>MRKNALDPRPALLKLRVMTELADALLPLLKAELSDGTAPRLVFISGAQGIGKSTALRSVLEALGPRAIGLGIDDFYLPKAERARLAAEVHPLFATRGPPGTHDVLLLMETLTALQTAQPGEEIRLPRFSKRDDDRAEPTVLTMEDRPSLVILEGWLMGAAPDPSAPLDAPLNSIEAEDPSGAWRQYQEEQLGGFYARLWDMADSFIHLDAPGFETVLDWRLQQEAETLGKAPGTLTEAETEWVERFILHYQRLTERLLSGHRRPGNVIKVRRDRTVPGAMR</sequence>
<proteinExistence type="predicted"/>
<dbReference type="InterPro" id="IPR027417">
    <property type="entry name" value="P-loop_NTPase"/>
</dbReference>
<dbReference type="EMBL" id="QWGA01000003">
    <property type="protein sequence ID" value="RIJ31130.1"/>
    <property type="molecule type" value="Genomic_DNA"/>
</dbReference>
<organism evidence="1 2">
    <name type="scientific">Henriciella algicola</name>
    <dbReference type="NCBI Taxonomy" id="1608422"/>
    <lineage>
        <taxon>Bacteria</taxon>
        <taxon>Pseudomonadati</taxon>
        <taxon>Pseudomonadota</taxon>
        <taxon>Alphaproteobacteria</taxon>
        <taxon>Hyphomonadales</taxon>
        <taxon>Hyphomonadaceae</taxon>
        <taxon>Henriciella</taxon>
    </lineage>
</organism>
<dbReference type="SUPFAM" id="SSF52540">
    <property type="entry name" value="P-loop containing nucleoside triphosphate hydrolases"/>
    <property type="match status" value="1"/>
</dbReference>
<dbReference type="Proteomes" id="UP000265845">
    <property type="component" value="Unassembled WGS sequence"/>
</dbReference>
<dbReference type="RefSeq" id="WP_119452630.1">
    <property type="nucleotide sequence ID" value="NZ_QWGA01000003.1"/>
</dbReference>
<evidence type="ECO:0000313" key="1">
    <source>
        <dbReference type="EMBL" id="RIJ31130.1"/>
    </source>
</evidence>
<dbReference type="AlphaFoldDB" id="A0A399RHL2"/>
<accession>A0A399RHL2</accession>